<protein>
    <submittedName>
        <fullName evidence="1">Uncharacterized protein</fullName>
    </submittedName>
</protein>
<keyword evidence="2" id="KW-1185">Reference proteome</keyword>
<accession>A0A919GUT5</accession>
<name>A0A919GUT5_9ACTN</name>
<evidence type="ECO:0000313" key="1">
    <source>
        <dbReference type="EMBL" id="GHI83467.1"/>
    </source>
</evidence>
<gene>
    <name evidence="1" type="ORF">Sxan_08310</name>
</gene>
<dbReference type="AlphaFoldDB" id="A0A919GUT5"/>
<evidence type="ECO:0000313" key="2">
    <source>
        <dbReference type="Proteomes" id="UP000600026"/>
    </source>
</evidence>
<sequence>MDNVTCRHCGGAGIEPGFVEDAGEGSRGFARWIAGPLERGWLGGAKRMGRLRRRIDAYRCVRCGHLELFATEPL</sequence>
<comment type="caution">
    <text evidence="1">The sequence shown here is derived from an EMBL/GenBank/DDBJ whole genome shotgun (WGS) entry which is preliminary data.</text>
</comment>
<dbReference type="RefSeq" id="WP_031138270.1">
    <property type="nucleotide sequence ID" value="NZ_BNEE01000004.1"/>
</dbReference>
<reference evidence="1" key="1">
    <citation type="submission" date="2020-09" db="EMBL/GenBank/DDBJ databases">
        <title>Whole genome shotgun sequence of Streptomyces xanthophaeus NBRC 12829.</title>
        <authorList>
            <person name="Komaki H."/>
            <person name="Tamura T."/>
        </authorList>
    </citation>
    <scope>NUCLEOTIDE SEQUENCE</scope>
    <source>
        <strain evidence="1">NBRC 12829</strain>
    </source>
</reference>
<organism evidence="1 2">
    <name type="scientific">Streptomyces xanthophaeus</name>
    <dbReference type="NCBI Taxonomy" id="67385"/>
    <lineage>
        <taxon>Bacteria</taxon>
        <taxon>Bacillati</taxon>
        <taxon>Actinomycetota</taxon>
        <taxon>Actinomycetes</taxon>
        <taxon>Kitasatosporales</taxon>
        <taxon>Streptomycetaceae</taxon>
        <taxon>Streptomyces</taxon>
    </lineage>
</organism>
<dbReference type="EMBL" id="BNEE01000004">
    <property type="protein sequence ID" value="GHI83467.1"/>
    <property type="molecule type" value="Genomic_DNA"/>
</dbReference>
<proteinExistence type="predicted"/>
<dbReference type="Proteomes" id="UP000600026">
    <property type="component" value="Unassembled WGS sequence"/>
</dbReference>
<dbReference type="OrthoDB" id="7573292at2"/>